<accession>A0A835M2X9</accession>
<dbReference type="InterPro" id="IPR011990">
    <property type="entry name" value="TPR-like_helical_dom_sf"/>
</dbReference>
<dbReference type="PANTHER" id="PTHR47874">
    <property type="entry name" value="EXPRESSED PROTEIN"/>
    <property type="match status" value="1"/>
</dbReference>
<evidence type="ECO:0000256" key="4">
    <source>
        <dbReference type="SAM" id="MobiDB-lite"/>
    </source>
</evidence>
<dbReference type="PROSITE" id="PS51375">
    <property type="entry name" value="PPR"/>
    <property type="match status" value="2"/>
</dbReference>
<evidence type="ECO:0008006" key="7">
    <source>
        <dbReference type="Google" id="ProtNLM"/>
    </source>
</evidence>
<dbReference type="InterPro" id="IPR002885">
    <property type="entry name" value="PPR_rpt"/>
</dbReference>
<dbReference type="Gene3D" id="1.25.40.10">
    <property type="entry name" value="Tetratricopeptide repeat domain"/>
    <property type="match status" value="1"/>
</dbReference>
<evidence type="ECO:0000256" key="3">
    <source>
        <dbReference type="PROSITE-ProRule" id="PRU00708"/>
    </source>
</evidence>
<feature type="repeat" description="PPR" evidence="3">
    <location>
        <begin position="174"/>
        <end position="208"/>
    </location>
</feature>
<comment type="caution">
    <text evidence="5">The sequence shown here is derived from an EMBL/GenBank/DDBJ whole genome shotgun (WGS) entry which is preliminary data.</text>
</comment>
<feature type="repeat" description="PPR" evidence="3">
    <location>
        <begin position="209"/>
        <end position="240"/>
    </location>
</feature>
<dbReference type="PANTHER" id="PTHR47874:SF6">
    <property type="entry name" value="PENTATRICOPEPTIDE REPEAT-CONTAINING PROTEIN"/>
    <property type="match status" value="1"/>
</dbReference>
<name>A0A835M2X9_9MAGN</name>
<dbReference type="Proteomes" id="UP000631114">
    <property type="component" value="Unassembled WGS sequence"/>
</dbReference>
<dbReference type="AlphaFoldDB" id="A0A835M2X9"/>
<dbReference type="EMBL" id="JADFTS010000004">
    <property type="protein sequence ID" value="KAF9612099.1"/>
    <property type="molecule type" value="Genomic_DNA"/>
</dbReference>
<gene>
    <name evidence="5" type="ORF">IFM89_038078</name>
</gene>
<dbReference type="InterPro" id="IPR044179">
    <property type="entry name" value="PPR5-like"/>
</dbReference>
<dbReference type="OrthoDB" id="185373at2759"/>
<dbReference type="Pfam" id="PF01535">
    <property type="entry name" value="PPR"/>
    <property type="match status" value="2"/>
</dbReference>
<sequence>MAAAAALSFVGIKCWVNNGVRLKTTPVVSSRTNPEVAPEAEEEEIKKTRDSRNKKEERERKEQVNRKVASKKAVSVILRREATKAIIEKKRGPTNSKKLLPRTVLEALHERVTALRWESALMVLFFMRFLSLYEIVFIIKSKWKKPCKFNDVATLGDVFQVFELLQEQLWYRPNPGVYIKLIVMLGKCKQPEKANDLFESMIEEGCIVNHESYTALVSAYSRSGLFDRAFSLLDQMKNTR</sequence>
<evidence type="ECO:0000256" key="2">
    <source>
        <dbReference type="ARBA" id="ARBA00022737"/>
    </source>
</evidence>
<dbReference type="NCBIfam" id="TIGR00756">
    <property type="entry name" value="PPR"/>
    <property type="match status" value="2"/>
</dbReference>
<organism evidence="5 6">
    <name type="scientific">Coptis chinensis</name>
    <dbReference type="NCBI Taxonomy" id="261450"/>
    <lineage>
        <taxon>Eukaryota</taxon>
        <taxon>Viridiplantae</taxon>
        <taxon>Streptophyta</taxon>
        <taxon>Embryophyta</taxon>
        <taxon>Tracheophyta</taxon>
        <taxon>Spermatophyta</taxon>
        <taxon>Magnoliopsida</taxon>
        <taxon>Ranunculales</taxon>
        <taxon>Ranunculaceae</taxon>
        <taxon>Coptidoideae</taxon>
        <taxon>Coptis</taxon>
    </lineage>
</organism>
<evidence type="ECO:0000313" key="6">
    <source>
        <dbReference type="Proteomes" id="UP000631114"/>
    </source>
</evidence>
<keyword evidence="6" id="KW-1185">Reference proteome</keyword>
<keyword evidence="2" id="KW-0677">Repeat</keyword>
<feature type="region of interest" description="Disordered" evidence="4">
    <location>
        <begin position="27"/>
        <end position="66"/>
    </location>
</feature>
<feature type="non-terminal residue" evidence="5">
    <location>
        <position position="1"/>
    </location>
</feature>
<evidence type="ECO:0000313" key="5">
    <source>
        <dbReference type="EMBL" id="KAF9612099.1"/>
    </source>
</evidence>
<feature type="compositionally biased region" description="Basic and acidic residues" evidence="4">
    <location>
        <begin position="44"/>
        <end position="65"/>
    </location>
</feature>
<protein>
    <recommendedName>
        <fullName evidence="7">Pentatricopeptide repeat-containing protein</fullName>
    </recommendedName>
</protein>
<evidence type="ECO:0000256" key="1">
    <source>
        <dbReference type="ARBA" id="ARBA00007626"/>
    </source>
</evidence>
<proteinExistence type="inferred from homology"/>
<comment type="similarity">
    <text evidence="1">Belongs to the PPR family. P subfamily.</text>
</comment>
<reference evidence="5 6" key="1">
    <citation type="submission" date="2020-10" db="EMBL/GenBank/DDBJ databases">
        <title>The Coptis chinensis genome and diversification of protoberbering-type alkaloids.</title>
        <authorList>
            <person name="Wang B."/>
            <person name="Shu S."/>
            <person name="Song C."/>
            <person name="Liu Y."/>
        </authorList>
    </citation>
    <scope>NUCLEOTIDE SEQUENCE [LARGE SCALE GENOMIC DNA]</scope>
    <source>
        <strain evidence="5">HL-2020</strain>
        <tissue evidence="5">Leaf</tissue>
    </source>
</reference>
<dbReference type="GO" id="GO:0003729">
    <property type="term" value="F:mRNA binding"/>
    <property type="evidence" value="ECO:0007669"/>
    <property type="project" value="InterPro"/>
</dbReference>